<feature type="transmembrane region" description="Helical" evidence="1">
    <location>
        <begin position="6"/>
        <end position="29"/>
    </location>
</feature>
<dbReference type="AlphaFoldDB" id="A0A9Q8V8S4"/>
<dbReference type="GeneID" id="72065324"/>
<evidence type="ECO:0000313" key="2">
    <source>
        <dbReference type="EMBL" id="UNI16983.1"/>
    </source>
</evidence>
<dbReference type="OrthoDB" id="4926934at2759"/>
<name>A0A9Q8V8S4_9HYPO</name>
<feature type="transmembrane region" description="Helical" evidence="1">
    <location>
        <begin position="79"/>
        <end position="100"/>
    </location>
</feature>
<sequence length="464" mass="52126">MDVSTRNGAVAATAVFTALQIAATGWCLWLKSSRAAGYLRFLAILPFALYGGFSIQMSFKQRYGPNGATSRLGPVWLSQGIHGLAGILLVPWAIIGVYVVQKSRKRQLSSSAYDWDERRPSSSSFYLALVDACFAAAIITATVFGARFTPWDYSRCDRYRVYNTWPLKGAGRIDNCRQMLTSQIMAVLVLLVLCAQFVLIVPVIALPSAFRAPIFYLCRALRFRRTKYHQQQPPGWHASEKTPLALSEKPSLETVFRDDAIATSLARYLHFDDVTSVSRTSRAMRRAVFTPMPDARTIRLDMLCEATCSDTGTPKGECWACAKIICEGCHSPRSRLPEPRTVSHLTKCHALCTRCYIRRPSAYPAPFVGSWNPDDLSSQHAAACKIRTKTLLVGPVSICPSCAKLTDQEVVRVREERDAASMRMALMRRMRCRRCERALPRGRRRWWVCGVDYHECHWAGHEAP</sequence>
<feature type="transmembrane region" description="Helical" evidence="1">
    <location>
        <begin position="41"/>
        <end position="59"/>
    </location>
</feature>
<proteinExistence type="predicted"/>
<gene>
    <name evidence="2" type="ORF">JDV02_003365</name>
</gene>
<dbReference type="Proteomes" id="UP000829364">
    <property type="component" value="Chromosome 2"/>
</dbReference>
<keyword evidence="3" id="KW-1185">Reference proteome</keyword>
<feature type="transmembrane region" description="Helical" evidence="1">
    <location>
        <begin position="125"/>
        <end position="145"/>
    </location>
</feature>
<reference evidence="2" key="1">
    <citation type="submission" date="2021-11" db="EMBL/GenBank/DDBJ databases">
        <title>Purpureocillium_takamizusanense_genome.</title>
        <authorList>
            <person name="Nguyen N.-H."/>
        </authorList>
    </citation>
    <scope>NUCLEOTIDE SEQUENCE</scope>
    <source>
        <strain evidence="2">PT3</strain>
    </source>
</reference>
<feature type="transmembrane region" description="Helical" evidence="1">
    <location>
        <begin position="184"/>
        <end position="217"/>
    </location>
</feature>
<keyword evidence="1" id="KW-1133">Transmembrane helix</keyword>
<dbReference type="KEGG" id="ptkz:JDV02_003365"/>
<keyword evidence="1" id="KW-0472">Membrane</keyword>
<keyword evidence="1" id="KW-0812">Transmembrane</keyword>
<protein>
    <submittedName>
        <fullName evidence="2">Uncharacterized protein</fullName>
    </submittedName>
</protein>
<dbReference type="EMBL" id="CP086355">
    <property type="protein sequence ID" value="UNI16983.1"/>
    <property type="molecule type" value="Genomic_DNA"/>
</dbReference>
<accession>A0A9Q8V8S4</accession>
<dbReference type="RefSeq" id="XP_047840464.1">
    <property type="nucleotide sequence ID" value="XM_047984490.1"/>
</dbReference>
<evidence type="ECO:0000256" key="1">
    <source>
        <dbReference type="SAM" id="Phobius"/>
    </source>
</evidence>
<organism evidence="2 3">
    <name type="scientific">Purpureocillium takamizusanense</name>
    <dbReference type="NCBI Taxonomy" id="2060973"/>
    <lineage>
        <taxon>Eukaryota</taxon>
        <taxon>Fungi</taxon>
        <taxon>Dikarya</taxon>
        <taxon>Ascomycota</taxon>
        <taxon>Pezizomycotina</taxon>
        <taxon>Sordariomycetes</taxon>
        <taxon>Hypocreomycetidae</taxon>
        <taxon>Hypocreales</taxon>
        <taxon>Ophiocordycipitaceae</taxon>
        <taxon>Purpureocillium</taxon>
    </lineage>
</organism>
<evidence type="ECO:0000313" key="3">
    <source>
        <dbReference type="Proteomes" id="UP000829364"/>
    </source>
</evidence>